<dbReference type="GO" id="GO:0009007">
    <property type="term" value="F:site-specific DNA-methyltransferase (adenine-specific) activity"/>
    <property type="evidence" value="ECO:0007669"/>
    <property type="project" value="UniProtKB-EC"/>
</dbReference>
<dbReference type="GO" id="GO:0032259">
    <property type="term" value="P:methylation"/>
    <property type="evidence" value="ECO:0007669"/>
    <property type="project" value="UniProtKB-KW"/>
</dbReference>
<evidence type="ECO:0000256" key="3">
    <source>
        <dbReference type="ARBA" id="ARBA00022679"/>
    </source>
</evidence>
<dbReference type="EMBL" id="QWDD01000004">
    <property type="protein sequence ID" value="RNJ47897.1"/>
    <property type="molecule type" value="Genomic_DNA"/>
</dbReference>
<feature type="domain" description="Type II methyltransferase M.TaqI-like" evidence="6">
    <location>
        <begin position="615"/>
        <end position="963"/>
    </location>
</feature>
<dbReference type="GO" id="GO:0006304">
    <property type="term" value="P:DNA modification"/>
    <property type="evidence" value="ECO:0007669"/>
    <property type="project" value="InterPro"/>
</dbReference>
<dbReference type="InterPro" id="IPR002052">
    <property type="entry name" value="DNA_methylase_N6_adenine_CS"/>
</dbReference>
<dbReference type="PANTHER" id="PTHR33841">
    <property type="entry name" value="DNA METHYLTRANSFERASE YEEA-RELATED"/>
    <property type="match status" value="1"/>
</dbReference>
<dbReference type="SUPFAM" id="SSF53335">
    <property type="entry name" value="S-adenosyl-L-methionine-dependent methyltransferases"/>
    <property type="match status" value="1"/>
</dbReference>
<dbReference type="Pfam" id="PF07669">
    <property type="entry name" value="Eco57I"/>
    <property type="match status" value="1"/>
</dbReference>
<keyword evidence="3" id="KW-0808">Transferase</keyword>
<sequence>MIDGGLFTRDFLIEGITATPQWTALDPQAVDRIRSDAVSLFSNLTAIKNPTEAVTEKDLIYPLLAAIGWGDRVFVQPNASVKGRADVPDALLFADEAAHDKARKEKSDWKRFQHGLCVVEAKRWNRVLDREETGKTPDVGVPSTQMLRYLRRVDDVTKGGLRWGILTNGRVWRLYWQGALSVAEDFLEIDLGKALNLPNCGLDILDKRPGRFADDAQWRAHTFKLFAALFGREAFLPFEGGQTFHDFARAKGKFWEARVAKNLSDTVFDEVFPALSDALTKADPTRKGELSSAYLEEVRHGALILLYRLLFVLYAEDRNLLPDETGPYADYCLTKMRFEIADCNTAGRDAPTSFVTYWPKLTSIFRAIANGDDALGIPPYNGGLFEPAAAPILERTQLPDAVIAKAIFGLSHEPDDGAGRGPKYINYRDLSVQQLGSVYERILEFGLRANDGGGVEIDADDEARHKSGSYYTPEELVTLIISRAVGPLIEERVATFKAKATALASDRHPIADRLKVLTAHDPAIAILSLKICDPAMGSGHFLVSLVDWLADEVLDAMAEAAALVSWGAYTSPLAERIDAVRTKILSEAKAHRWPIVESQLDDRHVVRRMVLKRVVHGVDKNPMAVELAKVSLWLHSFTVGAPLSFLDHHLRCGDSVIGAFVRPTVDALQARGALFNLGQITRVEQVAGLMSEIEETTDNDIAEVASSKAKFGAVEDVIEPIEALFSLLTAERLMGVFDAAPKKAPDMRKLAGKSEKQLAKARADAKSFERAAALQLVLEGTFGDPIRLAAGAERVAPPELVKQLALLPEAPPDQQSLFPAISVDDQRRVIADALVEEARALAELHHFFHWEIGFPNIWSNLASAEPIGGFDAVIGNPPYVRQELLGDEVKRALKRSYAAFDGMADLYVYFYEQGLRLLRPGGRMGYVVTNKWLKAGYAENLRDLFAARGWLEFVADFGHAKHFFPDADVFPSVLVMRKPDRTVPVPADAAICVIPREAVPRKGLAGAVAEATFTLPRAMFTKESWVLEPRPVMDLLDKIRRNGVPLTEYTGVKPLYGIKTGLNEAFLIDTPTRERLVRDDPACAEIIKPYLRGQDIERWHSPDSGLFMIVLKSSGNFEWPWANAADEMQAEAIFAQTYPALHRHMKVFEEWLDAKTNKKAGLRHREDRGRFWWELRACDYYAAFEKPKVLYVDITWSASFSLDRSGRFTNNTGYFIPSGDPWIVSVLNAPIGWHYSWRRAQHGKDEALRYFTSFVEGYPIPPMPANAKFSTHVERIGTERSEVAHGVRAILDWLRHEFGLDKPGTTLTQPHLLDADGFVAALRKV</sequence>
<comment type="caution">
    <text evidence="7">The sequence shown here is derived from an EMBL/GenBank/DDBJ whole genome shotgun (WGS) entry which is preliminary data.</text>
</comment>
<name>A0A3M9XIL0_9HYPH</name>
<evidence type="ECO:0000256" key="4">
    <source>
        <dbReference type="ARBA" id="ARBA00022691"/>
    </source>
</evidence>
<dbReference type="PRINTS" id="PR00507">
    <property type="entry name" value="N12N6MTFRASE"/>
</dbReference>
<gene>
    <name evidence="7" type="ORF">D1O30_20775</name>
</gene>
<proteinExistence type="predicted"/>
<keyword evidence="8" id="KW-1185">Reference proteome</keyword>
<keyword evidence="2" id="KW-0489">Methyltransferase</keyword>
<comment type="catalytic activity">
    <reaction evidence="5">
        <text>a 2'-deoxyadenosine in DNA + S-adenosyl-L-methionine = an N(6)-methyl-2'-deoxyadenosine in DNA + S-adenosyl-L-homocysteine + H(+)</text>
        <dbReference type="Rhea" id="RHEA:15197"/>
        <dbReference type="Rhea" id="RHEA-COMP:12418"/>
        <dbReference type="Rhea" id="RHEA-COMP:12419"/>
        <dbReference type="ChEBI" id="CHEBI:15378"/>
        <dbReference type="ChEBI" id="CHEBI:57856"/>
        <dbReference type="ChEBI" id="CHEBI:59789"/>
        <dbReference type="ChEBI" id="CHEBI:90615"/>
        <dbReference type="ChEBI" id="CHEBI:90616"/>
        <dbReference type="EC" id="2.1.1.72"/>
    </reaction>
</comment>
<reference evidence="7 8" key="1">
    <citation type="submission" date="2018-08" db="EMBL/GenBank/DDBJ databases">
        <title>Genome sequence of Methylocystis hirsuta CSC1, a methanotroph able to accumulate PHAs.</title>
        <authorList>
            <person name="Bordel S."/>
            <person name="Rodriguez E."/>
            <person name="Gancedo J."/>
            <person name="Munoz R."/>
        </authorList>
    </citation>
    <scope>NUCLEOTIDE SEQUENCE [LARGE SCALE GENOMIC DNA]</scope>
    <source>
        <strain evidence="7 8">CSC1</strain>
    </source>
</reference>
<dbReference type="InterPro" id="IPR050953">
    <property type="entry name" value="N4_N6_ade-DNA_methylase"/>
</dbReference>
<evidence type="ECO:0000256" key="2">
    <source>
        <dbReference type="ARBA" id="ARBA00022603"/>
    </source>
</evidence>
<dbReference type="PANTHER" id="PTHR33841:SF1">
    <property type="entry name" value="DNA METHYLTRANSFERASE A"/>
    <property type="match status" value="1"/>
</dbReference>
<protein>
    <recommendedName>
        <fullName evidence="1">site-specific DNA-methyltransferase (adenine-specific)</fullName>
        <ecNumber evidence="1">2.1.1.72</ecNumber>
    </recommendedName>
</protein>
<dbReference type="InterPro" id="IPR011639">
    <property type="entry name" value="MethylTrfase_TaqI-like_dom"/>
</dbReference>
<organism evidence="7 8">
    <name type="scientific">Methylocystis hirsuta</name>
    <dbReference type="NCBI Taxonomy" id="369798"/>
    <lineage>
        <taxon>Bacteria</taxon>
        <taxon>Pseudomonadati</taxon>
        <taxon>Pseudomonadota</taxon>
        <taxon>Alphaproteobacteria</taxon>
        <taxon>Hyphomicrobiales</taxon>
        <taxon>Methylocystaceae</taxon>
        <taxon>Methylocystis</taxon>
    </lineage>
</organism>
<dbReference type="PROSITE" id="PS00092">
    <property type="entry name" value="N6_MTASE"/>
    <property type="match status" value="1"/>
</dbReference>
<dbReference type="InterPro" id="IPR029063">
    <property type="entry name" value="SAM-dependent_MTases_sf"/>
</dbReference>
<dbReference type="EC" id="2.1.1.72" evidence="1"/>
<keyword evidence="4" id="KW-0949">S-adenosyl-L-methionine</keyword>
<evidence type="ECO:0000256" key="5">
    <source>
        <dbReference type="ARBA" id="ARBA00047942"/>
    </source>
</evidence>
<evidence type="ECO:0000256" key="1">
    <source>
        <dbReference type="ARBA" id="ARBA00011900"/>
    </source>
</evidence>
<dbReference type="Proteomes" id="UP000268623">
    <property type="component" value="Unassembled WGS sequence"/>
</dbReference>
<dbReference type="GO" id="GO:0003676">
    <property type="term" value="F:nucleic acid binding"/>
    <property type="evidence" value="ECO:0007669"/>
    <property type="project" value="InterPro"/>
</dbReference>
<dbReference type="OrthoDB" id="9806213at2"/>
<evidence type="ECO:0000313" key="8">
    <source>
        <dbReference type="Proteomes" id="UP000268623"/>
    </source>
</evidence>
<evidence type="ECO:0000259" key="6">
    <source>
        <dbReference type="Pfam" id="PF07669"/>
    </source>
</evidence>
<dbReference type="Gene3D" id="3.40.50.150">
    <property type="entry name" value="Vaccinia Virus protein VP39"/>
    <property type="match status" value="2"/>
</dbReference>
<accession>A0A3M9XIL0</accession>
<dbReference type="RefSeq" id="WP_123177989.1">
    <property type="nucleotide sequence ID" value="NZ_QWDD01000004.1"/>
</dbReference>
<evidence type="ECO:0000313" key="7">
    <source>
        <dbReference type="EMBL" id="RNJ47897.1"/>
    </source>
</evidence>